<feature type="domain" description="ABC transporter" evidence="2">
    <location>
        <begin position="19"/>
        <end position="183"/>
    </location>
</feature>
<evidence type="ECO:0000313" key="3">
    <source>
        <dbReference type="EMBL" id="MBK9298401.1"/>
    </source>
</evidence>
<keyword evidence="3" id="KW-0067">ATP-binding</keyword>
<dbReference type="PROSITE" id="PS50893">
    <property type="entry name" value="ABC_TRANSPORTER_2"/>
    <property type="match status" value="1"/>
</dbReference>
<protein>
    <submittedName>
        <fullName evidence="3">ATP-binding cassette domain-containing protein</fullName>
    </submittedName>
</protein>
<gene>
    <name evidence="3" type="ORF">IPN02_16535</name>
</gene>
<dbReference type="PANTHER" id="PTHR24220">
    <property type="entry name" value="IMPORT ATP-BINDING PROTEIN"/>
    <property type="match status" value="1"/>
</dbReference>
<dbReference type="Gene3D" id="3.40.50.300">
    <property type="entry name" value="P-loop containing nucleotide triphosphate hydrolases"/>
    <property type="match status" value="1"/>
</dbReference>
<evidence type="ECO:0000256" key="1">
    <source>
        <dbReference type="SAM" id="MobiDB-lite"/>
    </source>
</evidence>
<evidence type="ECO:0000259" key="2">
    <source>
        <dbReference type="PROSITE" id="PS50893"/>
    </source>
</evidence>
<dbReference type="InterPro" id="IPR003439">
    <property type="entry name" value="ABC_transporter-like_ATP-bd"/>
</dbReference>
<feature type="compositionally biased region" description="Basic residues" evidence="1">
    <location>
        <begin position="175"/>
        <end position="184"/>
    </location>
</feature>
<dbReference type="AlphaFoldDB" id="A0A936NG77"/>
<proteinExistence type="predicted"/>
<dbReference type="EMBL" id="JADJZA010000009">
    <property type="protein sequence ID" value="MBK9298401.1"/>
    <property type="molecule type" value="Genomic_DNA"/>
</dbReference>
<feature type="region of interest" description="Disordered" evidence="1">
    <location>
        <begin position="145"/>
        <end position="184"/>
    </location>
</feature>
<dbReference type="GO" id="GO:0005886">
    <property type="term" value="C:plasma membrane"/>
    <property type="evidence" value="ECO:0007669"/>
    <property type="project" value="TreeGrafter"/>
</dbReference>
<dbReference type="InterPro" id="IPR027417">
    <property type="entry name" value="P-loop_NTPase"/>
</dbReference>
<dbReference type="SUPFAM" id="SSF52540">
    <property type="entry name" value="P-loop containing nucleoside triphosphate hydrolases"/>
    <property type="match status" value="1"/>
</dbReference>
<dbReference type="Proteomes" id="UP000727993">
    <property type="component" value="Unassembled WGS sequence"/>
</dbReference>
<name>A0A936NG77_9ACTN</name>
<dbReference type="GO" id="GO:0016887">
    <property type="term" value="F:ATP hydrolysis activity"/>
    <property type="evidence" value="ECO:0007669"/>
    <property type="project" value="InterPro"/>
</dbReference>
<comment type="caution">
    <text evidence="3">The sequence shown here is derived from an EMBL/GenBank/DDBJ whole genome shotgun (WGS) entry which is preliminary data.</text>
</comment>
<reference evidence="3 4" key="1">
    <citation type="submission" date="2020-10" db="EMBL/GenBank/DDBJ databases">
        <title>Connecting structure to function with the recovery of over 1000 high-quality activated sludge metagenome-assembled genomes encoding full-length rRNA genes using long-read sequencing.</title>
        <authorList>
            <person name="Singleton C.M."/>
            <person name="Petriglieri F."/>
            <person name="Kristensen J.M."/>
            <person name="Kirkegaard R.H."/>
            <person name="Michaelsen T.Y."/>
            <person name="Andersen M.H."/>
            <person name="Karst S.M."/>
            <person name="Dueholm M.S."/>
            <person name="Nielsen P.H."/>
            <person name="Albertsen M."/>
        </authorList>
    </citation>
    <scope>NUCLEOTIDE SEQUENCE [LARGE SCALE GENOMIC DNA]</scope>
    <source>
        <strain evidence="3">Lyne_18-Q3-R50-59_MAXAC.006</strain>
    </source>
</reference>
<dbReference type="GO" id="GO:0022857">
    <property type="term" value="F:transmembrane transporter activity"/>
    <property type="evidence" value="ECO:0007669"/>
    <property type="project" value="TreeGrafter"/>
</dbReference>
<accession>A0A936NG77</accession>
<dbReference type="Pfam" id="PF00005">
    <property type="entry name" value="ABC_tran"/>
    <property type="match status" value="1"/>
</dbReference>
<dbReference type="PANTHER" id="PTHR24220:SF659">
    <property type="entry name" value="TRANSPORTER, PUTATIVE-RELATED"/>
    <property type="match status" value="1"/>
</dbReference>
<organism evidence="3 4">
    <name type="scientific">Candidatus Neomicrothrix subdominans</name>
    <dbReference type="NCBI Taxonomy" id="2954438"/>
    <lineage>
        <taxon>Bacteria</taxon>
        <taxon>Bacillati</taxon>
        <taxon>Actinomycetota</taxon>
        <taxon>Acidimicrobiia</taxon>
        <taxon>Acidimicrobiales</taxon>
        <taxon>Microthrixaceae</taxon>
        <taxon>Candidatus Neomicrothrix</taxon>
    </lineage>
</organism>
<keyword evidence="3" id="KW-0547">Nucleotide-binding</keyword>
<dbReference type="GO" id="GO:0005524">
    <property type="term" value="F:ATP binding"/>
    <property type="evidence" value="ECO:0007669"/>
    <property type="project" value="UniProtKB-KW"/>
</dbReference>
<evidence type="ECO:0000313" key="4">
    <source>
        <dbReference type="Proteomes" id="UP000727993"/>
    </source>
</evidence>
<dbReference type="InterPro" id="IPR015854">
    <property type="entry name" value="ABC_transpr_LolD-like"/>
</dbReference>
<sequence length="184" mass="20016">MNKDWHSEVDGDHGGEPLVTVRDLVRTFGNDRVIDGVSFDIKAGEFVAISGPSGSGKTTLLHLLAALDRPDTGTIRVAGHDLVHLHRLTEYRRNQIGLVFQLHNLIPRLTSRQNVAIAMFGTGLGHRERARRAEELLATVGLAHRAGSKPPTMSGGERQRVAGGPSLGQRAGSAARRRTDRQPR</sequence>